<reference evidence="1" key="1">
    <citation type="journal article" date="2019" name="BMC Genomics">
        <title>A new reference genome for Sorghum bicolor reveals high levels of sequence similarity between sweet and grain genotypes: implications for the genetics of sugar metabolism.</title>
        <authorList>
            <person name="Cooper E.A."/>
            <person name="Brenton Z.W."/>
            <person name="Flinn B.S."/>
            <person name="Jenkins J."/>
            <person name="Shu S."/>
            <person name="Flowers D."/>
            <person name="Luo F."/>
            <person name="Wang Y."/>
            <person name="Xia P."/>
            <person name="Barry K."/>
            <person name="Daum C."/>
            <person name="Lipzen A."/>
            <person name="Yoshinaga Y."/>
            <person name="Schmutz J."/>
            <person name="Saski C."/>
            <person name="Vermerris W."/>
            <person name="Kresovich S."/>
        </authorList>
    </citation>
    <scope>NUCLEOTIDE SEQUENCE</scope>
</reference>
<organism evidence="1 2">
    <name type="scientific">Sorghum bicolor</name>
    <name type="common">Sorghum</name>
    <name type="synonym">Sorghum vulgare</name>
    <dbReference type="NCBI Taxonomy" id="4558"/>
    <lineage>
        <taxon>Eukaryota</taxon>
        <taxon>Viridiplantae</taxon>
        <taxon>Streptophyta</taxon>
        <taxon>Embryophyta</taxon>
        <taxon>Tracheophyta</taxon>
        <taxon>Spermatophyta</taxon>
        <taxon>Magnoliopsida</taxon>
        <taxon>Liliopsida</taxon>
        <taxon>Poales</taxon>
        <taxon>Poaceae</taxon>
        <taxon>PACMAD clade</taxon>
        <taxon>Panicoideae</taxon>
        <taxon>Andropogonodae</taxon>
        <taxon>Andropogoneae</taxon>
        <taxon>Sorghinae</taxon>
        <taxon>Sorghum</taxon>
    </lineage>
</organism>
<dbReference type="EMBL" id="CM027685">
    <property type="protein sequence ID" value="KAG0525670.1"/>
    <property type="molecule type" value="Genomic_DNA"/>
</dbReference>
<evidence type="ECO:0000313" key="2">
    <source>
        <dbReference type="Proteomes" id="UP000807115"/>
    </source>
</evidence>
<evidence type="ECO:0000313" key="1">
    <source>
        <dbReference type="EMBL" id="KAG0525670.1"/>
    </source>
</evidence>
<protein>
    <submittedName>
        <fullName evidence="1">Uncharacterized protein</fullName>
    </submittedName>
</protein>
<dbReference type="AlphaFoldDB" id="A0A921UCE2"/>
<gene>
    <name evidence="1" type="ORF">BDA96_06G076500</name>
</gene>
<accession>A0A921UCE2</accession>
<comment type="caution">
    <text evidence="1">The sequence shown here is derived from an EMBL/GenBank/DDBJ whole genome shotgun (WGS) entry which is preliminary data.</text>
</comment>
<proteinExistence type="predicted"/>
<name>A0A921UCE2_SORBI</name>
<sequence>MMGGSANHQKCLLSIFSQQGLKISVTRLPGSSMESPKFQ</sequence>
<reference evidence="1" key="2">
    <citation type="submission" date="2020-10" db="EMBL/GenBank/DDBJ databases">
        <authorList>
            <person name="Cooper E.A."/>
            <person name="Brenton Z.W."/>
            <person name="Flinn B.S."/>
            <person name="Jenkins J."/>
            <person name="Shu S."/>
            <person name="Flowers D."/>
            <person name="Luo F."/>
            <person name="Wang Y."/>
            <person name="Xia P."/>
            <person name="Barry K."/>
            <person name="Daum C."/>
            <person name="Lipzen A."/>
            <person name="Yoshinaga Y."/>
            <person name="Schmutz J."/>
            <person name="Saski C."/>
            <person name="Vermerris W."/>
            <person name="Kresovich S."/>
        </authorList>
    </citation>
    <scope>NUCLEOTIDE SEQUENCE</scope>
</reference>
<dbReference type="Proteomes" id="UP000807115">
    <property type="component" value="Chromosome 6"/>
</dbReference>